<keyword evidence="10" id="KW-1185">Reference proteome</keyword>
<evidence type="ECO:0000256" key="3">
    <source>
        <dbReference type="ARBA" id="ARBA00022833"/>
    </source>
</evidence>
<dbReference type="CDD" id="cd00202">
    <property type="entry name" value="ZnF_GATA"/>
    <property type="match status" value="1"/>
</dbReference>
<keyword evidence="1" id="KW-0479">Metal-binding</keyword>
<evidence type="ECO:0000256" key="7">
    <source>
        <dbReference type="SAM" id="MobiDB-lite"/>
    </source>
</evidence>
<proteinExistence type="predicted"/>
<dbReference type="VEuPathDB" id="FungiDB:FPRO_07107"/>
<dbReference type="PANTHER" id="PTHR47172">
    <property type="entry name" value="OS01G0976800 PROTEIN"/>
    <property type="match status" value="1"/>
</dbReference>
<dbReference type="InterPro" id="IPR013088">
    <property type="entry name" value="Znf_NHR/GATA"/>
</dbReference>
<name>A0A1L7VBR9_FUSPR</name>
<feature type="region of interest" description="Disordered" evidence="7">
    <location>
        <begin position="1"/>
        <end position="20"/>
    </location>
</feature>
<evidence type="ECO:0000256" key="4">
    <source>
        <dbReference type="ARBA" id="ARBA00023015"/>
    </source>
</evidence>
<feature type="domain" description="GATA-type" evidence="8">
    <location>
        <begin position="130"/>
        <end position="172"/>
    </location>
</feature>
<sequence length="193" mass="21268">MMRTAKTSPAPLSGAHPTNVFSLQQDDRGELDQFGQPLCEVPVFQTRTIPPALATGAEYDDISELQLHIKTCTRPVRSTAKSVNAVLPRSRISSKNHNKHGHHLARRSSAPGIAITPLPCTRTQQTLTPTNSGPYCTSCYAKETPKWREGPLGPLTLCNVCGLLYAKRRPRRGRFCCAEFRIGSFLDDEPQAL</sequence>
<dbReference type="Proteomes" id="UP000183971">
    <property type="component" value="Unassembled WGS sequence"/>
</dbReference>
<dbReference type="InterPro" id="IPR000679">
    <property type="entry name" value="Znf_GATA"/>
</dbReference>
<comment type="caution">
    <text evidence="9">The sequence shown here is derived from an EMBL/GenBank/DDBJ whole genome shotgun (WGS) entry which is preliminary data.</text>
</comment>
<keyword evidence="2 6" id="KW-0863">Zinc-finger</keyword>
<dbReference type="EMBL" id="FJOF01000003">
    <property type="protein sequence ID" value="CZR37702.1"/>
    <property type="molecule type" value="Genomic_DNA"/>
</dbReference>
<evidence type="ECO:0000256" key="6">
    <source>
        <dbReference type="PROSITE-ProRule" id="PRU00094"/>
    </source>
</evidence>
<evidence type="ECO:0000256" key="5">
    <source>
        <dbReference type="ARBA" id="ARBA00023163"/>
    </source>
</evidence>
<dbReference type="GO" id="GO:0008270">
    <property type="term" value="F:zinc ion binding"/>
    <property type="evidence" value="ECO:0007669"/>
    <property type="project" value="UniProtKB-KW"/>
</dbReference>
<reference evidence="10" key="1">
    <citation type="journal article" date="2016" name="Genome Biol. Evol.">
        <title>Comparative 'omics' of the Fusarium fujikuroi species complex highlights differences in genetic potential and metabolite synthesis.</title>
        <authorList>
            <person name="Niehaus E.-M."/>
            <person name="Muensterkoetter M."/>
            <person name="Proctor R.H."/>
            <person name="Brown D.W."/>
            <person name="Sharon A."/>
            <person name="Idan Y."/>
            <person name="Oren-Young L."/>
            <person name="Sieber C.M."/>
            <person name="Novak O."/>
            <person name="Pencik A."/>
            <person name="Tarkowska D."/>
            <person name="Hromadova K."/>
            <person name="Freeman S."/>
            <person name="Maymon M."/>
            <person name="Elazar M."/>
            <person name="Youssef S.A."/>
            <person name="El-Shabrawy E.S.M."/>
            <person name="Shalaby A.B.A."/>
            <person name="Houterman P."/>
            <person name="Brock N.L."/>
            <person name="Burkhardt I."/>
            <person name="Tsavkelova E.A."/>
            <person name="Dickschat J.S."/>
            <person name="Galuszka P."/>
            <person name="Gueldener U."/>
            <person name="Tudzynski B."/>
        </authorList>
    </citation>
    <scope>NUCLEOTIDE SEQUENCE [LARGE SCALE GENOMIC DNA]</scope>
    <source>
        <strain evidence="10">ET1</strain>
    </source>
</reference>
<dbReference type="Pfam" id="PF00320">
    <property type="entry name" value="GATA"/>
    <property type="match status" value="1"/>
</dbReference>
<dbReference type="PANTHER" id="PTHR47172:SF24">
    <property type="entry name" value="GATA ZINC FINGER DOMAIN-CONTAINING PROTEIN 14-RELATED"/>
    <property type="match status" value="1"/>
</dbReference>
<evidence type="ECO:0000313" key="10">
    <source>
        <dbReference type="Proteomes" id="UP000183971"/>
    </source>
</evidence>
<dbReference type="GeneID" id="42051986"/>
<dbReference type="SUPFAM" id="SSF57716">
    <property type="entry name" value="Glucocorticoid receptor-like (DNA-binding domain)"/>
    <property type="match status" value="1"/>
</dbReference>
<evidence type="ECO:0000256" key="1">
    <source>
        <dbReference type="ARBA" id="ARBA00022723"/>
    </source>
</evidence>
<keyword evidence="4" id="KW-0805">Transcription regulation</keyword>
<gene>
    <name evidence="9" type="ORF">FPRO_07107</name>
</gene>
<dbReference type="RefSeq" id="XP_031078295.1">
    <property type="nucleotide sequence ID" value="XM_031227904.1"/>
</dbReference>
<dbReference type="Gene3D" id="3.30.50.10">
    <property type="entry name" value="Erythroid Transcription Factor GATA-1, subunit A"/>
    <property type="match status" value="1"/>
</dbReference>
<organism evidence="9 10">
    <name type="scientific">Fusarium proliferatum (strain ET1)</name>
    <name type="common">Orchid endophyte fungus</name>
    <dbReference type="NCBI Taxonomy" id="1227346"/>
    <lineage>
        <taxon>Eukaryota</taxon>
        <taxon>Fungi</taxon>
        <taxon>Dikarya</taxon>
        <taxon>Ascomycota</taxon>
        <taxon>Pezizomycotina</taxon>
        <taxon>Sordariomycetes</taxon>
        <taxon>Hypocreomycetidae</taxon>
        <taxon>Hypocreales</taxon>
        <taxon>Nectriaceae</taxon>
        <taxon>Fusarium</taxon>
        <taxon>Fusarium fujikuroi species complex</taxon>
    </lineage>
</organism>
<dbReference type="GO" id="GO:0006355">
    <property type="term" value="P:regulation of DNA-templated transcription"/>
    <property type="evidence" value="ECO:0007669"/>
    <property type="project" value="InterPro"/>
</dbReference>
<evidence type="ECO:0000313" key="9">
    <source>
        <dbReference type="EMBL" id="CZR37702.1"/>
    </source>
</evidence>
<dbReference type="AlphaFoldDB" id="A0A1L7VBR9"/>
<dbReference type="PROSITE" id="PS50114">
    <property type="entry name" value="GATA_ZN_FINGER_2"/>
    <property type="match status" value="1"/>
</dbReference>
<accession>A0A1L7VBR9</accession>
<dbReference type="GO" id="GO:0043565">
    <property type="term" value="F:sequence-specific DNA binding"/>
    <property type="evidence" value="ECO:0007669"/>
    <property type="project" value="InterPro"/>
</dbReference>
<evidence type="ECO:0000259" key="8">
    <source>
        <dbReference type="PROSITE" id="PS50114"/>
    </source>
</evidence>
<dbReference type="SMART" id="SM00401">
    <property type="entry name" value="ZnF_GATA"/>
    <property type="match status" value="1"/>
</dbReference>
<keyword evidence="5" id="KW-0804">Transcription</keyword>
<keyword evidence="3" id="KW-0862">Zinc</keyword>
<protein>
    <recommendedName>
        <fullName evidence="8">GATA-type domain-containing protein</fullName>
    </recommendedName>
</protein>
<evidence type="ECO:0000256" key="2">
    <source>
        <dbReference type="ARBA" id="ARBA00022771"/>
    </source>
</evidence>